<dbReference type="GO" id="GO:0008270">
    <property type="term" value="F:zinc ion binding"/>
    <property type="evidence" value="ECO:0007669"/>
    <property type="project" value="UniProtKB-KW"/>
</dbReference>
<dbReference type="FunFam" id="3.30.160.60:FF:002792">
    <property type="entry name" value="Zinc finger protein 646"/>
    <property type="match status" value="1"/>
</dbReference>
<feature type="region of interest" description="Disordered" evidence="16">
    <location>
        <begin position="419"/>
        <end position="455"/>
    </location>
</feature>
<feature type="domain" description="C2H2-type" evidence="17">
    <location>
        <begin position="485"/>
        <end position="507"/>
    </location>
</feature>
<dbReference type="InterPro" id="IPR050636">
    <property type="entry name" value="C2H2-ZF_domain-containing"/>
</dbReference>
<keyword evidence="13" id="KW-0539">Nucleus</keyword>
<feature type="compositionally biased region" description="Basic residues" evidence="16">
    <location>
        <begin position="647"/>
        <end position="664"/>
    </location>
</feature>
<dbReference type="Pfam" id="PF00096">
    <property type="entry name" value="zf-C2H2"/>
    <property type="match status" value="18"/>
</dbReference>
<feature type="domain" description="C2H2-type" evidence="17">
    <location>
        <begin position="239"/>
        <end position="262"/>
    </location>
</feature>
<evidence type="ECO:0000256" key="5">
    <source>
        <dbReference type="ARBA" id="ARBA00022553"/>
    </source>
</evidence>
<keyword evidence="10" id="KW-0832">Ubl conjugation</keyword>
<evidence type="ECO:0000256" key="6">
    <source>
        <dbReference type="ARBA" id="ARBA00022723"/>
    </source>
</evidence>
<feature type="region of interest" description="Disordered" evidence="16">
    <location>
        <begin position="1787"/>
        <end position="1821"/>
    </location>
</feature>
<evidence type="ECO:0000256" key="9">
    <source>
        <dbReference type="ARBA" id="ARBA00022833"/>
    </source>
</evidence>
<feature type="domain" description="C2H2-type" evidence="17">
    <location>
        <begin position="561"/>
        <end position="585"/>
    </location>
</feature>
<keyword evidence="5" id="KW-0597">Phosphoprotein</keyword>
<keyword evidence="12" id="KW-0804">Transcription</keyword>
<proteinExistence type="inferred from homology"/>
<feature type="compositionally biased region" description="Basic residues" evidence="16">
    <location>
        <begin position="92"/>
        <end position="108"/>
    </location>
</feature>
<evidence type="ECO:0000256" key="12">
    <source>
        <dbReference type="ARBA" id="ARBA00023163"/>
    </source>
</evidence>
<dbReference type="GO" id="GO:0005634">
    <property type="term" value="C:nucleus"/>
    <property type="evidence" value="ECO:0007669"/>
    <property type="project" value="UniProtKB-SubCell"/>
</dbReference>
<dbReference type="FunFam" id="3.30.160.60:FF:001575">
    <property type="entry name" value="zinc finger protein 646"/>
    <property type="match status" value="1"/>
</dbReference>
<accession>A0A2Y9RXK7</accession>
<evidence type="ECO:0000256" key="8">
    <source>
        <dbReference type="ARBA" id="ARBA00022771"/>
    </source>
</evidence>
<dbReference type="FunFam" id="3.30.160.60:FF:000100">
    <property type="entry name" value="Zinc finger 45-like"/>
    <property type="match status" value="1"/>
</dbReference>
<feature type="domain" description="C2H2-type" evidence="17">
    <location>
        <begin position="1208"/>
        <end position="1235"/>
    </location>
</feature>
<evidence type="ECO:0000256" key="11">
    <source>
        <dbReference type="ARBA" id="ARBA00023015"/>
    </source>
</evidence>
<feature type="domain" description="C2H2-type" evidence="17">
    <location>
        <begin position="75"/>
        <end position="102"/>
    </location>
</feature>
<comment type="function">
    <text evidence="1">May be involved in transcriptional regulation.</text>
</comment>
<feature type="compositionally biased region" description="Acidic residues" evidence="16">
    <location>
        <begin position="899"/>
        <end position="911"/>
    </location>
</feature>
<evidence type="ECO:0000256" key="15">
    <source>
        <dbReference type="PROSITE-ProRule" id="PRU00042"/>
    </source>
</evidence>
<evidence type="ECO:0000259" key="17">
    <source>
        <dbReference type="PROSITE" id="PS50157"/>
    </source>
</evidence>
<feature type="domain" description="C2H2-type" evidence="17">
    <location>
        <begin position="1070"/>
        <end position="1097"/>
    </location>
</feature>
<dbReference type="FunFam" id="3.30.160.60:FF:000729">
    <property type="entry name" value="Zinc finger protein 646"/>
    <property type="match status" value="1"/>
</dbReference>
<keyword evidence="7" id="KW-0677">Repeat</keyword>
<feature type="domain" description="C2H2-type" evidence="17">
    <location>
        <begin position="835"/>
        <end position="857"/>
    </location>
</feature>
<dbReference type="Proteomes" id="UP000248480">
    <property type="component" value="Unplaced"/>
</dbReference>
<dbReference type="Gene3D" id="3.30.160.60">
    <property type="entry name" value="Classic Zinc Finger"/>
    <property type="match status" value="17"/>
</dbReference>
<feature type="domain" description="C2H2-type" evidence="17">
    <location>
        <begin position="294"/>
        <end position="321"/>
    </location>
</feature>
<feature type="compositionally biased region" description="Basic and acidic residues" evidence="16">
    <location>
        <begin position="1360"/>
        <end position="1372"/>
    </location>
</feature>
<feature type="domain" description="C2H2-type" evidence="17">
    <location>
        <begin position="373"/>
        <end position="401"/>
    </location>
</feature>
<dbReference type="CTD" id="9726"/>
<sequence>MEDVPASLSCSDCQRHFPSLPELVRHRELLHPSPNRDTEETDQIPRPYRCQQCGRGYRHPGSLVNHRRTHETGLFPCTTCGKDFTNPMALKSHMRTHAPEGRRRHRPPRPKEATPCFQGEMVSTDSWGQKLGPEEGRENQTKHTEETPGCESGPDPRAAPGTWEDPSARQRGGWESQPDPEEGAKRWGGTTNSARAPPLPTPASSLLSNLEQYLAESVVNFTGGQEPTQSPSAEEERRYKCSQCGKTYKHAGSLTNHRQSHTLGIYPCAICFKEFSNLMALKNHSRLHAQYRPYRCPNCPRAFRLPRELLEHQQSHEERQERLWEEKGMPTTNGHINESGQDHLPTAQMLNGSGELSTSGELEDSGLEEYRPFRCEDCGRTYRHAGSLINHRKSHQTGVYPCSICSKQLFNAAALKNHVRAHHKPRQGTGEGRQSSVTPLTTPKEEEDPTTTLDHRPYKCNECGRAYRHRGSLVNHRHTHRTGEYQCSLCPRKYSNLMALRNHVRVHCKAARCSAGPGAEGPPSHLKVGAEAAPHVDQGHGCKHEEEATDIPPATDGAAPQICSVCGLLFEDLESLEHHGRTHGGGGGENNQAETRVSPPRAFACQDCGKSYRHSGSLINHRQTHQTGDFSCGACAKHFHTMAAMKNHLRRHSRRRSRRHRRRAGSAGGGGGVKLPSAEDWAQELVEDSESPDFAQDPSGESPSGAEGNLESDGDCLQAEPEGNRCGLERDEACYQGDKESRGNEEGLERKETCFLDNLGIPGDEEGSGTRFCDGLTGVDKDQKPATDLPKSCHSAEGVTSWQAEASHTCSDCGHSFPHATGLLSHRPCHPPGIYQCSLCPKEFDSLPALRSHFRNHGPGEVSSAQPFLCCLCGMIFPGRAGYRLHRRQAHDSSGVTEGSEEEEEGEEEGAAEAASTRSPPLQLSEAELLNQLQREVEALDGAGYGHICGCCGQTYDDLGSLERHHQSLGGGFGNTIDKAPSNLGESGNGTEMVTDGVCEGTVTSVSGEGADMKSGEGGGATVADSLCVRGGEGSMEAQPRPFRCNQCGKTYRHGGSLVNHRKIHQTGDFICPVCSRCYPNLAAYRNHLRNHPRCKGSEPQVGPIPEVEGSRELQIMPEEGLEQAEMEKLQEELKVEPPEEVARVKEEAWEETTVKGEETELRLETAEKGCQTEASSERPFSCEVCGRSYKHAGSLINHRQSHQTGHFGCQACSKGFSNLMSLKNHRRIHADPRRFRCSECGKAFRLRKQLASHQRVHIERRGSGGSRKLTREDRPFPCGQCGRTYRHAGSLLNHRRSHESGQYSCPTCPKTYSNHMALKDHQRLHSESRRRRAGRSRRAAVCCALCGRGFPGRGSLERHLREHEEETERELASGQGGSDGTGGSEGKLAGLAGRSCDNETVPQLEDGAMRPGEHSQNPIRAAGSEATEPLSGGNVGKADGWQGDRGLVNHNGGWVPQGQVPTNPKDVSRDSVPRSPCHLGNSQPGRLSMSHGDSCNNGDSSSQLQPESHPVSCSQCGKTYCQSGGLFNHHSTHKTDHHYCHLCSKEFLNPVATKSHSHNHIAAQTFACPDCGKAFQSHHELASHLQTHARGLSQVPLQMEEARDPKAETTEDQVGLLGQGKAQETPSELSRAPGENAGRASRGQGVKSTVAEDEERPFRCAQCGRSYRHAGSLLNHQKAHTTGLYPCSLCPKLLPNLLSLKNHGRTHTDPKRHRCSICGKAFRTAARLEGHGRVHAPREGPFTCPHCPRHFHRQISFLQHQQQHQEEWTVASSGMGGAVTEVGTQQRVKSGPKVGGGARNEGRGSHRLKEVGKEVEEELV</sequence>
<feature type="compositionally biased region" description="Basic and acidic residues" evidence="16">
    <location>
        <begin position="1801"/>
        <end position="1815"/>
    </location>
</feature>
<feature type="domain" description="C2H2-type" evidence="17">
    <location>
        <begin position="808"/>
        <end position="830"/>
    </location>
</feature>
<dbReference type="SUPFAM" id="SSF57667">
    <property type="entry name" value="beta-beta-alpha zinc fingers"/>
    <property type="match status" value="16"/>
</dbReference>
<dbReference type="GeneID" id="101355902"/>
<feature type="domain" description="C2H2-type" evidence="17">
    <location>
        <begin position="1342"/>
        <end position="1369"/>
    </location>
</feature>
<dbReference type="SMART" id="SM00355">
    <property type="entry name" value="ZnF_C2H2"/>
    <property type="match status" value="32"/>
</dbReference>
<dbReference type="FunFam" id="3.30.160.60:FF:001348">
    <property type="entry name" value="Zinc finger protein 646"/>
    <property type="match status" value="1"/>
</dbReference>
<feature type="domain" description="C2H2-type" evidence="17">
    <location>
        <begin position="48"/>
        <end position="70"/>
    </location>
</feature>
<dbReference type="FunFam" id="3.30.160.60:FF:000446">
    <property type="entry name" value="Zinc finger protein"/>
    <property type="match status" value="1"/>
</dbReference>
<keyword evidence="8 15" id="KW-0863">Zinc-finger</keyword>
<feature type="domain" description="C2H2-type" evidence="17">
    <location>
        <begin position="1043"/>
        <end position="1065"/>
    </location>
</feature>
<feature type="domain" description="C2H2-type" evidence="17">
    <location>
        <begin position="1659"/>
        <end position="1682"/>
    </location>
</feature>
<dbReference type="FunFam" id="3.30.160.60:FF:002243">
    <property type="entry name" value="zinc finger protein 646"/>
    <property type="match status" value="1"/>
</dbReference>
<feature type="domain" description="C2H2-type" evidence="17">
    <location>
        <begin position="458"/>
        <end position="480"/>
    </location>
</feature>
<dbReference type="FunFam" id="3.30.160.60:FF:001421">
    <property type="entry name" value="Zinc finger protein 646"/>
    <property type="match status" value="1"/>
</dbReference>
<dbReference type="PANTHER" id="PTHR47772:SF7">
    <property type="entry name" value="ZINC FINGER PROTEIN 160"/>
    <property type="match status" value="1"/>
</dbReference>
<feature type="domain" description="C2H2-type" evidence="17">
    <location>
        <begin position="1277"/>
        <end position="1304"/>
    </location>
</feature>
<feature type="domain" description="C2H2-type" evidence="17">
    <location>
        <begin position="400"/>
        <end position="427"/>
    </location>
</feature>
<feature type="domain" description="C2H2-type" evidence="17">
    <location>
        <begin position="1304"/>
        <end position="1331"/>
    </location>
</feature>
<organism evidence="18 19">
    <name type="scientific">Trichechus manatus latirostris</name>
    <name type="common">Florida manatee</name>
    <dbReference type="NCBI Taxonomy" id="127582"/>
    <lineage>
        <taxon>Eukaryota</taxon>
        <taxon>Metazoa</taxon>
        <taxon>Chordata</taxon>
        <taxon>Craniata</taxon>
        <taxon>Vertebrata</taxon>
        <taxon>Euteleostomi</taxon>
        <taxon>Mammalia</taxon>
        <taxon>Eutheria</taxon>
        <taxon>Afrotheria</taxon>
        <taxon>Sirenia</taxon>
        <taxon>Trichechidae</taxon>
        <taxon>Trichechus</taxon>
    </lineage>
</organism>
<dbReference type="FunFam" id="3.30.160.60:FF:002082">
    <property type="entry name" value="Zinc finger protein 646"/>
    <property type="match status" value="1"/>
</dbReference>
<evidence type="ECO:0000256" key="7">
    <source>
        <dbReference type="ARBA" id="ARBA00022737"/>
    </source>
</evidence>
<evidence type="ECO:0000256" key="10">
    <source>
        <dbReference type="ARBA" id="ARBA00022843"/>
    </source>
</evidence>
<feature type="compositionally biased region" description="Polar residues" evidence="16">
    <location>
        <begin position="1481"/>
        <end position="1510"/>
    </location>
</feature>
<feature type="domain" description="C2H2-type" evidence="17">
    <location>
        <begin position="1567"/>
        <end position="1590"/>
    </location>
</feature>
<feature type="domain" description="C2H2-type" evidence="17">
    <location>
        <begin position="603"/>
        <end position="625"/>
    </location>
</feature>
<comment type="subcellular location">
    <subcellularLocation>
        <location evidence="2">Nucleus</location>
    </subcellularLocation>
</comment>
<evidence type="ECO:0000256" key="14">
    <source>
        <dbReference type="ARBA" id="ARBA00068435"/>
    </source>
</evidence>
<feature type="region of interest" description="Disordered" evidence="16">
    <location>
        <begin position="92"/>
        <end position="203"/>
    </location>
</feature>
<evidence type="ECO:0000256" key="13">
    <source>
        <dbReference type="ARBA" id="ARBA00023242"/>
    </source>
</evidence>
<keyword evidence="4" id="KW-1017">Isopeptide bond</keyword>
<dbReference type="FunFam" id="3.30.160.60:FF:001838">
    <property type="entry name" value="Zinc finger protein 646"/>
    <property type="match status" value="1"/>
</dbReference>
<feature type="domain" description="C2H2-type" evidence="17">
    <location>
        <begin position="630"/>
        <end position="657"/>
    </location>
</feature>
<feature type="domain" description="C2H2-type" evidence="17">
    <location>
        <begin position="1686"/>
        <end position="1713"/>
    </location>
</feature>
<feature type="domain" description="C2H2-type" evidence="17">
    <location>
        <begin position="1714"/>
        <end position="1741"/>
    </location>
</feature>
<feature type="region of interest" description="Disordered" evidence="16">
    <location>
        <begin position="646"/>
        <end position="723"/>
    </location>
</feature>
<dbReference type="FunCoup" id="A0A2Y9RXK7">
    <property type="interactions" value="1314"/>
</dbReference>
<keyword evidence="9" id="KW-0862">Zinc</keyword>
<protein>
    <recommendedName>
        <fullName evidence="14">Zinc finger protein 646</fullName>
    </recommendedName>
</protein>
<evidence type="ECO:0000313" key="19">
    <source>
        <dbReference type="RefSeq" id="XP_023596814.1"/>
    </source>
</evidence>
<dbReference type="InterPro" id="IPR036236">
    <property type="entry name" value="Znf_C2H2_sf"/>
</dbReference>
<dbReference type="FunFam" id="3.30.160.60:FF:001645">
    <property type="entry name" value="Zinc finger protein 646"/>
    <property type="match status" value="1"/>
</dbReference>
<dbReference type="InParanoid" id="A0A2Y9RXK7"/>
<feature type="domain" description="C2H2-type" evidence="17">
    <location>
        <begin position="1512"/>
        <end position="1539"/>
    </location>
</feature>
<keyword evidence="6" id="KW-0479">Metal-binding</keyword>
<feature type="compositionally biased region" description="Gly residues" evidence="16">
    <location>
        <begin position="1375"/>
        <end position="1386"/>
    </location>
</feature>
<feature type="compositionally biased region" description="Basic and acidic residues" evidence="16">
    <location>
        <begin position="132"/>
        <end position="146"/>
    </location>
</feature>
<feature type="domain" description="C2H2-type" evidence="17">
    <location>
        <begin position="1181"/>
        <end position="1203"/>
    </location>
</feature>
<feature type="region of interest" description="Disordered" evidence="16">
    <location>
        <begin position="578"/>
        <end position="597"/>
    </location>
</feature>
<feature type="region of interest" description="Disordered" evidence="16">
    <location>
        <begin position="888"/>
        <end position="921"/>
    </location>
</feature>
<feature type="domain" description="C2H2-type" evidence="17">
    <location>
        <begin position="266"/>
        <end position="293"/>
    </location>
</feature>
<feature type="domain" description="C2H2-type" evidence="17">
    <location>
        <begin position="1743"/>
        <end position="1770"/>
    </location>
</feature>
<evidence type="ECO:0000256" key="3">
    <source>
        <dbReference type="ARBA" id="ARBA00006991"/>
    </source>
</evidence>
<feature type="domain" description="C2H2-type" evidence="17">
    <location>
        <begin position="8"/>
        <end position="36"/>
    </location>
</feature>
<name>A0A2Y9RXK7_TRIMA</name>
<dbReference type="FunFam" id="3.30.160.60:FF:002439">
    <property type="entry name" value="Zinc finger protein 646"/>
    <property type="match status" value="1"/>
</dbReference>
<feature type="region of interest" description="Disordered" evidence="16">
    <location>
        <begin position="1360"/>
        <end position="1510"/>
    </location>
</feature>
<keyword evidence="18" id="KW-1185">Reference proteome</keyword>
<evidence type="ECO:0000313" key="18">
    <source>
        <dbReference type="Proteomes" id="UP000248480"/>
    </source>
</evidence>
<comment type="similarity">
    <text evidence="3">Belongs to the krueppel C2H2-type zinc-finger protein family.</text>
</comment>
<feature type="domain" description="C2H2-type" evidence="17">
    <location>
        <begin position="1236"/>
        <end position="1263"/>
    </location>
</feature>
<dbReference type="STRING" id="127582.A0A2Y9RXK7"/>
<evidence type="ECO:0000256" key="4">
    <source>
        <dbReference type="ARBA" id="ARBA00022499"/>
    </source>
</evidence>
<feature type="region of interest" description="Disordered" evidence="16">
    <location>
        <begin position="1602"/>
        <end position="1652"/>
    </location>
</feature>
<keyword evidence="11" id="KW-0805">Transcription regulation</keyword>
<dbReference type="FunFam" id="3.30.160.60:FF:001144">
    <property type="entry name" value="zinc finger protein 646"/>
    <property type="match status" value="2"/>
</dbReference>
<evidence type="ECO:0000256" key="1">
    <source>
        <dbReference type="ARBA" id="ARBA00003767"/>
    </source>
</evidence>
<evidence type="ECO:0000256" key="16">
    <source>
        <dbReference type="SAM" id="MobiDB-lite"/>
    </source>
</evidence>
<reference evidence="19" key="1">
    <citation type="submission" date="2025-08" db="UniProtKB">
        <authorList>
            <consortium name="RefSeq"/>
        </authorList>
    </citation>
    <scope>IDENTIFICATION</scope>
</reference>
<dbReference type="PANTHER" id="PTHR47772">
    <property type="entry name" value="ZINC FINGER PROTEIN 200"/>
    <property type="match status" value="1"/>
</dbReference>
<evidence type="ECO:0000256" key="2">
    <source>
        <dbReference type="ARBA" id="ARBA00004123"/>
    </source>
</evidence>
<feature type="compositionally biased region" description="Acidic residues" evidence="16">
    <location>
        <begin position="681"/>
        <end position="691"/>
    </location>
</feature>
<dbReference type="PROSITE" id="PS00028">
    <property type="entry name" value="ZINC_FINGER_C2H2_1"/>
    <property type="match status" value="28"/>
</dbReference>
<dbReference type="FunFam" id="3.30.160.60:FF:001345">
    <property type="entry name" value="zinc finger protein 646"/>
    <property type="match status" value="2"/>
</dbReference>
<dbReference type="PROSITE" id="PS50157">
    <property type="entry name" value="ZINC_FINGER_C2H2_2"/>
    <property type="match status" value="29"/>
</dbReference>
<dbReference type="InterPro" id="IPR013087">
    <property type="entry name" value="Znf_C2H2_type"/>
</dbReference>
<gene>
    <name evidence="19" type="primary">ZNF646</name>
</gene>
<dbReference type="RefSeq" id="XP_023596814.1">
    <property type="nucleotide sequence ID" value="XM_023741046.1"/>
</dbReference>